<dbReference type="PANTHER" id="PTHR46325:SF20">
    <property type="entry name" value="CRIB DOMAIN-CONTAINING PROTEIN RIC10"/>
    <property type="match status" value="1"/>
</dbReference>
<keyword evidence="4" id="KW-1185">Reference proteome</keyword>
<dbReference type="InterPro" id="IPR000095">
    <property type="entry name" value="CRIB_dom"/>
</dbReference>
<evidence type="ECO:0000313" key="4">
    <source>
        <dbReference type="Proteomes" id="UP001177140"/>
    </source>
</evidence>
<feature type="domain" description="CRIB" evidence="2">
    <location>
        <begin position="30"/>
        <end position="43"/>
    </location>
</feature>
<dbReference type="AlphaFoldDB" id="A0AA41VNV4"/>
<name>A0AA41VNV4_PAPNU</name>
<dbReference type="PROSITE" id="PS50108">
    <property type="entry name" value="CRIB"/>
    <property type="match status" value="1"/>
</dbReference>
<feature type="compositionally biased region" description="Polar residues" evidence="1">
    <location>
        <begin position="203"/>
        <end position="212"/>
    </location>
</feature>
<accession>A0AA41VNV4</accession>
<evidence type="ECO:0000313" key="3">
    <source>
        <dbReference type="EMBL" id="MCL7044688.1"/>
    </source>
</evidence>
<comment type="caution">
    <text evidence="3">The sequence shown here is derived from an EMBL/GenBank/DDBJ whole genome shotgun (WGS) entry which is preliminary data.</text>
</comment>
<sequence>MKGILKGIRYITQIFENDSYDEEEEEEMQIGNPTDVQHVAHIGVEGPATASPSWMNDKKSESPESGSKTALKKKGEANAKSKTKSPSQDLSQADRTSLQDLPDQVSKPSRNRRHSNSVTLNSSETQELSSEVPKKSSRRGHSLDLTEQKKSSTTKKSKDHSNSSTEVLDTPSIPKSSRKKKLNESPSTVGVASARDRRKGSKDSNSLSTSNIHLPGPASEANKNNSSDELSRHDLNDLRLEEKGF</sequence>
<feature type="region of interest" description="Disordered" evidence="1">
    <location>
        <begin position="17"/>
        <end position="245"/>
    </location>
</feature>
<dbReference type="EMBL" id="JAJJMA010260791">
    <property type="protein sequence ID" value="MCL7044688.1"/>
    <property type="molecule type" value="Genomic_DNA"/>
</dbReference>
<protein>
    <recommendedName>
        <fullName evidence="2">CRIB domain-containing protein</fullName>
    </recommendedName>
</protein>
<evidence type="ECO:0000256" key="1">
    <source>
        <dbReference type="SAM" id="MobiDB-lite"/>
    </source>
</evidence>
<proteinExistence type="predicted"/>
<feature type="compositionally biased region" description="Acidic residues" evidence="1">
    <location>
        <begin position="18"/>
        <end position="28"/>
    </location>
</feature>
<evidence type="ECO:0000259" key="2">
    <source>
        <dbReference type="PROSITE" id="PS50108"/>
    </source>
</evidence>
<organism evidence="3 4">
    <name type="scientific">Papaver nudicaule</name>
    <name type="common">Iceland poppy</name>
    <dbReference type="NCBI Taxonomy" id="74823"/>
    <lineage>
        <taxon>Eukaryota</taxon>
        <taxon>Viridiplantae</taxon>
        <taxon>Streptophyta</taxon>
        <taxon>Embryophyta</taxon>
        <taxon>Tracheophyta</taxon>
        <taxon>Spermatophyta</taxon>
        <taxon>Magnoliopsida</taxon>
        <taxon>Ranunculales</taxon>
        <taxon>Papaveraceae</taxon>
        <taxon>Papaveroideae</taxon>
        <taxon>Papaver</taxon>
    </lineage>
</organism>
<feature type="compositionally biased region" description="Basic and acidic residues" evidence="1">
    <location>
        <begin position="229"/>
        <end position="245"/>
    </location>
</feature>
<gene>
    <name evidence="3" type="ORF">MKW94_003134</name>
</gene>
<reference evidence="3" key="1">
    <citation type="submission" date="2022-03" db="EMBL/GenBank/DDBJ databases">
        <title>A functionally conserved STORR gene fusion in Papaver species that diverged 16.8 million years ago.</title>
        <authorList>
            <person name="Catania T."/>
        </authorList>
    </citation>
    <scope>NUCLEOTIDE SEQUENCE</scope>
    <source>
        <strain evidence="3">S-191538</strain>
    </source>
</reference>
<dbReference type="Proteomes" id="UP001177140">
    <property type="component" value="Unassembled WGS sequence"/>
</dbReference>
<feature type="compositionally biased region" description="Basic and acidic residues" evidence="1">
    <location>
        <begin position="141"/>
        <end position="150"/>
    </location>
</feature>
<feature type="compositionally biased region" description="Polar residues" evidence="1">
    <location>
        <begin position="84"/>
        <end position="99"/>
    </location>
</feature>
<feature type="compositionally biased region" description="Polar residues" evidence="1">
    <location>
        <begin position="116"/>
        <end position="129"/>
    </location>
</feature>
<dbReference type="PANTHER" id="PTHR46325">
    <property type="entry name" value="CRIB DOMAIN-CONTAINING PROTEIN RIC8"/>
    <property type="match status" value="1"/>
</dbReference>